<proteinExistence type="predicted"/>
<keyword evidence="3" id="KW-1185">Reference proteome</keyword>
<dbReference type="EMBL" id="BQNB010010654">
    <property type="protein sequence ID" value="GJS80202.1"/>
    <property type="molecule type" value="Genomic_DNA"/>
</dbReference>
<sequence length="103" mass="11486">MSRTGAVELVQFDAHGVMLGLYLATRKHFKSGLVRYHADDDDGLELWMLLMEADLKHGLEHAVSSSSRANPGESVVLILLLFLNFHFLKCIIGTLYKPSGGWE</sequence>
<protein>
    <submittedName>
        <fullName evidence="2">Uncharacterized protein</fullName>
    </submittedName>
</protein>
<accession>A0ABQ4YTJ5</accession>
<organism evidence="2 3">
    <name type="scientific">Tanacetum coccineum</name>
    <dbReference type="NCBI Taxonomy" id="301880"/>
    <lineage>
        <taxon>Eukaryota</taxon>
        <taxon>Viridiplantae</taxon>
        <taxon>Streptophyta</taxon>
        <taxon>Embryophyta</taxon>
        <taxon>Tracheophyta</taxon>
        <taxon>Spermatophyta</taxon>
        <taxon>Magnoliopsida</taxon>
        <taxon>eudicotyledons</taxon>
        <taxon>Gunneridae</taxon>
        <taxon>Pentapetalae</taxon>
        <taxon>asterids</taxon>
        <taxon>campanulids</taxon>
        <taxon>Asterales</taxon>
        <taxon>Asteraceae</taxon>
        <taxon>Asteroideae</taxon>
        <taxon>Anthemideae</taxon>
        <taxon>Anthemidinae</taxon>
        <taxon>Tanacetum</taxon>
    </lineage>
</organism>
<keyword evidence="1" id="KW-1133">Transmembrane helix</keyword>
<name>A0ABQ4YTJ5_9ASTR</name>
<evidence type="ECO:0000256" key="1">
    <source>
        <dbReference type="SAM" id="Phobius"/>
    </source>
</evidence>
<keyword evidence="1" id="KW-0472">Membrane</keyword>
<reference evidence="2" key="1">
    <citation type="journal article" date="2022" name="Int. J. Mol. Sci.">
        <title>Draft Genome of Tanacetum Coccineum: Genomic Comparison of Closely Related Tanacetum-Family Plants.</title>
        <authorList>
            <person name="Yamashiro T."/>
            <person name="Shiraishi A."/>
            <person name="Nakayama K."/>
            <person name="Satake H."/>
        </authorList>
    </citation>
    <scope>NUCLEOTIDE SEQUENCE</scope>
</reference>
<dbReference type="Proteomes" id="UP001151760">
    <property type="component" value="Unassembled WGS sequence"/>
</dbReference>
<gene>
    <name evidence="2" type="ORF">Tco_0730083</name>
</gene>
<feature type="transmembrane region" description="Helical" evidence="1">
    <location>
        <begin position="75"/>
        <end position="96"/>
    </location>
</feature>
<evidence type="ECO:0000313" key="2">
    <source>
        <dbReference type="EMBL" id="GJS80202.1"/>
    </source>
</evidence>
<reference evidence="2" key="2">
    <citation type="submission" date="2022-01" db="EMBL/GenBank/DDBJ databases">
        <authorList>
            <person name="Yamashiro T."/>
            <person name="Shiraishi A."/>
            <person name="Satake H."/>
            <person name="Nakayama K."/>
        </authorList>
    </citation>
    <scope>NUCLEOTIDE SEQUENCE</scope>
</reference>
<keyword evidence="1" id="KW-0812">Transmembrane</keyword>
<evidence type="ECO:0000313" key="3">
    <source>
        <dbReference type="Proteomes" id="UP001151760"/>
    </source>
</evidence>
<comment type="caution">
    <text evidence="2">The sequence shown here is derived from an EMBL/GenBank/DDBJ whole genome shotgun (WGS) entry which is preliminary data.</text>
</comment>